<reference evidence="3 4" key="1">
    <citation type="journal article" date="2016" name="Genome Biol. Evol.">
        <title>Divergent and convergent evolution of fungal pathogenicity.</title>
        <authorList>
            <person name="Shang Y."/>
            <person name="Xiao G."/>
            <person name="Zheng P."/>
            <person name="Cen K."/>
            <person name="Zhan S."/>
            <person name="Wang C."/>
        </authorList>
    </citation>
    <scope>NUCLEOTIDE SEQUENCE [LARGE SCALE GENOMIC DNA]</scope>
    <source>
        <strain evidence="3 4">ARSEF 7405</strain>
    </source>
</reference>
<evidence type="ECO:0000256" key="1">
    <source>
        <dbReference type="ARBA" id="ARBA00008542"/>
    </source>
</evidence>
<name>A0A168AII2_9EURO</name>
<protein>
    <submittedName>
        <fullName evidence="3">Peptidase C56, PfpI</fullName>
    </submittedName>
</protein>
<gene>
    <name evidence="3" type="ORF">AAP_02057</name>
</gene>
<dbReference type="PROSITE" id="PS51276">
    <property type="entry name" value="PEPTIDASE_C56_PFPI"/>
    <property type="match status" value="1"/>
</dbReference>
<dbReference type="InterPro" id="IPR006286">
    <property type="entry name" value="C56_PfpI-like"/>
</dbReference>
<dbReference type="CDD" id="cd03169">
    <property type="entry name" value="GATase1_PfpI_1"/>
    <property type="match status" value="1"/>
</dbReference>
<comment type="caution">
    <text evidence="3">The sequence shown here is derived from an EMBL/GenBank/DDBJ whole genome shotgun (WGS) entry which is preliminary data.</text>
</comment>
<keyword evidence="4" id="KW-1185">Reference proteome</keyword>
<dbReference type="VEuPathDB" id="FungiDB:AAP_02057"/>
<dbReference type="NCBIfam" id="TIGR01382">
    <property type="entry name" value="PfpI"/>
    <property type="match status" value="1"/>
</dbReference>
<evidence type="ECO:0000259" key="2">
    <source>
        <dbReference type="Pfam" id="PF01965"/>
    </source>
</evidence>
<feature type="domain" description="DJ-1/PfpI" evidence="2">
    <location>
        <begin position="5"/>
        <end position="180"/>
    </location>
</feature>
<organism evidence="3 4">
    <name type="scientific">Ascosphaera apis ARSEF 7405</name>
    <dbReference type="NCBI Taxonomy" id="392613"/>
    <lineage>
        <taxon>Eukaryota</taxon>
        <taxon>Fungi</taxon>
        <taxon>Dikarya</taxon>
        <taxon>Ascomycota</taxon>
        <taxon>Pezizomycotina</taxon>
        <taxon>Eurotiomycetes</taxon>
        <taxon>Eurotiomycetidae</taxon>
        <taxon>Onygenales</taxon>
        <taxon>Ascosphaeraceae</taxon>
        <taxon>Ascosphaera</taxon>
    </lineage>
</organism>
<dbReference type="PANTHER" id="PTHR42733:SF2">
    <property type="entry name" value="DJ-1_THIJ_PFPI FAMILY PROTEIN"/>
    <property type="match status" value="1"/>
</dbReference>
<evidence type="ECO:0000313" key="3">
    <source>
        <dbReference type="EMBL" id="KZZ93964.1"/>
    </source>
</evidence>
<evidence type="ECO:0000313" key="4">
    <source>
        <dbReference type="Proteomes" id="UP000242877"/>
    </source>
</evidence>
<dbReference type="Pfam" id="PF01965">
    <property type="entry name" value="DJ-1_PfpI"/>
    <property type="match status" value="1"/>
</dbReference>
<accession>A0A168AII2</accession>
<dbReference type="AlphaFoldDB" id="A0A168AII2"/>
<dbReference type="PANTHER" id="PTHR42733">
    <property type="entry name" value="DJ-1 PROTEIN"/>
    <property type="match status" value="1"/>
</dbReference>
<dbReference type="Gene3D" id="3.40.50.880">
    <property type="match status" value="1"/>
</dbReference>
<dbReference type="Proteomes" id="UP000242877">
    <property type="component" value="Unassembled WGS sequence"/>
</dbReference>
<dbReference type="SUPFAM" id="SSF52317">
    <property type="entry name" value="Class I glutamine amidotransferase-like"/>
    <property type="match status" value="1"/>
</dbReference>
<dbReference type="InterPro" id="IPR029062">
    <property type="entry name" value="Class_I_gatase-like"/>
</dbReference>
<dbReference type="EMBL" id="AZGZ01000007">
    <property type="protein sequence ID" value="KZZ93964.1"/>
    <property type="molecule type" value="Genomic_DNA"/>
</dbReference>
<dbReference type="InterPro" id="IPR002818">
    <property type="entry name" value="DJ-1/PfpI"/>
</dbReference>
<sequence>MPSPKVLLIIGDASEDLEVMYPWQRLVEEGYTVDIAAKSAKKVQLVVHDFVDGFDTFKETQGRLCPANISFEAVDTNNYVALVVPGGRAPEYLRNDANVRRIVREMDAANKPIAHICHGGLILAAAGVLKGRKASAFPEVACDLAACGACFVDGEAVVDGNQVSARAWPDHPAWMREFMKVLKSHAPAH</sequence>
<dbReference type="OrthoDB" id="543156at2759"/>
<proteinExistence type="inferred from homology"/>
<comment type="similarity">
    <text evidence="1">Belongs to the peptidase C56 family.</text>
</comment>